<keyword evidence="1" id="KW-1133">Transmembrane helix</keyword>
<dbReference type="EMBL" id="HBHW01004391">
    <property type="protein sequence ID" value="CAE0035252.1"/>
    <property type="molecule type" value="Transcribed_RNA"/>
</dbReference>
<evidence type="ECO:0000256" key="1">
    <source>
        <dbReference type="SAM" id="Phobius"/>
    </source>
</evidence>
<organism evidence="3">
    <name type="scientific">Rhodosorus marinus</name>
    <dbReference type="NCBI Taxonomy" id="101924"/>
    <lineage>
        <taxon>Eukaryota</taxon>
        <taxon>Rhodophyta</taxon>
        <taxon>Stylonematophyceae</taxon>
        <taxon>Stylonematales</taxon>
        <taxon>Stylonemataceae</taxon>
        <taxon>Rhodosorus</taxon>
    </lineage>
</organism>
<accession>A0A7S2ZBY1</accession>
<gene>
    <name evidence="2" type="ORF">RMAR00112_LOCUS3198</name>
    <name evidence="3" type="ORF">RMAR00112_LOCUS3200</name>
</gene>
<dbReference type="EMBL" id="HBHW01004393">
    <property type="protein sequence ID" value="CAE0035254.1"/>
    <property type="molecule type" value="Transcribed_RNA"/>
</dbReference>
<keyword evidence="1" id="KW-0472">Membrane</keyword>
<proteinExistence type="predicted"/>
<sequence>MSVLGLEYSKVRSVARYLISGALYVVTGVVQIICMQALMYEGGGGARDTFLISLPNYLGNVLVFFVGEPILRLFRNASPDSKEETKPRSLMPKLNMKAIFHPERRKLFVTAFNELIAFALGLLGLSYAGSGLYQIVHSGSTVSSPEPASKPYPVPLRTLLLFLPLS</sequence>
<protein>
    <submittedName>
        <fullName evidence="3">Uncharacterized protein</fullName>
    </submittedName>
</protein>
<evidence type="ECO:0000313" key="3">
    <source>
        <dbReference type="EMBL" id="CAE0035254.1"/>
    </source>
</evidence>
<dbReference type="AlphaFoldDB" id="A0A7S2ZBY1"/>
<feature type="transmembrane region" description="Helical" evidence="1">
    <location>
        <begin position="107"/>
        <end position="128"/>
    </location>
</feature>
<name>A0A7S2ZBY1_9RHOD</name>
<keyword evidence="1" id="KW-0812">Transmembrane</keyword>
<evidence type="ECO:0000313" key="2">
    <source>
        <dbReference type="EMBL" id="CAE0035252.1"/>
    </source>
</evidence>
<feature type="transmembrane region" description="Helical" evidence="1">
    <location>
        <begin position="50"/>
        <end position="71"/>
    </location>
</feature>
<reference evidence="3" key="1">
    <citation type="submission" date="2021-01" db="EMBL/GenBank/DDBJ databases">
        <authorList>
            <person name="Corre E."/>
            <person name="Pelletier E."/>
            <person name="Niang G."/>
            <person name="Scheremetjew M."/>
            <person name="Finn R."/>
            <person name="Kale V."/>
            <person name="Holt S."/>
            <person name="Cochrane G."/>
            <person name="Meng A."/>
            <person name="Brown T."/>
            <person name="Cohen L."/>
        </authorList>
    </citation>
    <scope>NUCLEOTIDE SEQUENCE</scope>
    <source>
        <strain evidence="3">CCMP 769</strain>
    </source>
</reference>
<feature type="transmembrane region" description="Helical" evidence="1">
    <location>
        <begin position="17"/>
        <end position="38"/>
    </location>
</feature>